<comment type="caution">
    <text evidence="1">The sequence shown here is derived from an EMBL/GenBank/DDBJ whole genome shotgun (WGS) entry which is preliminary data.</text>
</comment>
<dbReference type="EMBL" id="JAZHXI010000002">
    <property type="protein sequence ID" value="KAL2074471.1"/>
    <property type="molecule type" value="Genomic_DNA"/>
</dbReference>
<proteinExistence type="predicted"/>
<reference evidence="1 2" key="1">
    <citation type="journal article" date="2024" name="Commun. Biol.">
        <title>Comparative genomic analysis of thermophilic fungi reveals convergent evolutionary adaptations and gene losses.</title>
        <authorList>
            <person name="Steindorff A.S."/>
            <person name="Aguilar-Pontes M.V."/>
            <person name="Robinson A.J."/>
            <person name="Andreopoulos B."/>
            <person name="LaButti K."/>
            <person name="Kuo A."/>
            <person name="Mondo S."/>
            <person name="Riley R."/>
            <person name="Otillar R."/>
            <person name="Haridas S."/>
            <person name="Lipzen A."/>
            <person name="Grimwood J."/>
            <person name="Schmutz J."/>
            <person name="Clum A."/>
            <person name="Reid I.D."/>
            <person name="Moisan M.C."/>
            <person name="Butler G."/>
            <person name="Nguyen T.T.M."/>
            <person name="Dewar K."/>
            <person name="Conant G."/>
            <person name="Drula E."/>
            <person name="Henrissat B."/>
            <person name="Hansel C."/>
            <person name="Singer S."/>
            <person name="Hutchinson M.I."/>
            <person name="de Vries R.P."/>
            <person name="Natvig D.O."/>
            <person name="Powell A.J."/>
            <person name="Tsang A."/>
            <person name="Grigoriev I.V."/>
        </authorList>
    </citation>
    <scope>NUCLEOTIDE SEQUENCE [LARGE SCALE GENOMIC DNA]</scope>
    <source>
        <strain evidence="1 2">CBS 494.80</strain>
    </source>
</reference>
<name>A0ABR4CX13_9HELO</name>
<keyword evidence="2" id="KW-1185">Reference proteome</keyword>
<sequence length="169" mass="19049">MVFCITAAGDARDISIYHIRCGKRSSSAESELDGLVVDSNICTFHFYANFQSPKPKNDLAISLWGCDSLTTELYHSNKRGSSITVTFKRTRTQLSNNMSLRQSSRSTECTDLGIRNLCRGSNDEVLQSTGDDQFHRWFWLLMVINCSMTCGRDESNPSVAKWQSIQVMT</sequence>
<accession>A0ABR4CX13</accession>
<evidence type="ECO:0000313" key="2">
    <source>
        <dbReference type="Proteomes" id="UP001595075"/>
    </source>
</evidence>
<dbReference type="Proteomes" id="UP001595075">
    <property type="component" value="Unassembled WGS sequence"/>
</dbReference>
<organism evidence="1 2">
    <name type="scientific">Oculimacula yallundae</name>
    <dbReference type="NCBI Taxonomy" id="86028"/>
    <lineage>
        <taxon>Eukaryota</taxon>
        <taxon>Fungi</taxon>
        <taxon>Dikarya</taxon>
        <taxon>Ascomycota</taxon>
        <taxon>Pezizomycotina</taxon>
        <taxon>Leotiomycetes</taxon>
        <taxon>Helotiales</taxon>
        <taxon>Ploettnerulaceae</taxon>
        <taxon>Oculimacula</taxon>
    </lineage>
</organism>
<gene>
    <name evidence="1" type="ORF">VTL71DRAFT_8249</name>
</gene>
<protein>
    <submittedName>
        <fullName evidence="1">Uncharacterized protein</fullName>
    </submittedName>
</protein>
<evidence type="ECO:0000313" key="1">
    <source>
        <dbReference type="EMBL" id="KAL2074471.1"/>
    </source>
</evidence>